<evidence type="ECO:0008006" key="5">
    <source>
        <dbReference type="Google" id="ProtNLM"/>
    </source>
</evidence>
<protein>
    <recommendedName>
        <fullName evidence="5">DUF2057 domain-containing protein</fullName>
    </recommendedName>
</protein>
<organism evidence="3 4">
    <name type="scientific">Pantoea latae</name>
    <dbReference type="NCBI Taxonomy" id="1964541"/>
    <lineage>
        <taxon>Bacteria</taxon>
        <taxon>Pseudomonadati</taxon>
        <taxon>Pseudomonadota</taxon>
        <taxon>Gammaproteobacteria</taxon>
        <taxon>Enterobacterales</taxon>
        <taxon>Erwiniaceae</taxon>
        <taxon>Pantoea</taxon>
    </lineage>
</organism>
<reference evidence="3 4" key="1">
    <citation type="submission" date="2017-02" db="EMBL/GenBank/DDBJ databases">
        <title>Whole genome shotgun sequence of Pantoea agglomerans strain AS1 isolated from a cycad, Zamia floridana in Central Florida, USA.</title>
        <authorList>
            <person name="Lata P."/>
            <person name="Govindarajan S."/>
            <person name="Qi F."/>
            <person name="Li J.-L."/>
            <person name="Maurya S.K."/>
            <person name="Sahoo M.K."/>
        </authorList>
    </citation>
    <scope>NUCLEOTIDE SEQUENCE [LARGE SCALE GENOMIC DNA]</scope>
    <source>
        <strain evidence="3 4">AS1</strain>
    </source>
</reference>
<dbReference type="NCBIfam" id="NF002967">
    <property type="entry name" value="PRK03641.1"/>
    <property type="match status" value="1"/>
</dbReference>
<evidence type="ECO:0000313" key="4">
    <source>
        <dbReference type="Proteomes" id="UP000192769"/>
    </source>
</evidence>
<gene>
    <name evidence="3" type="ORF">B2J69_01895</name>
</gene>
<dbReference type="EMBL" id="MWUE01000004">
    <property type="protein sequence ID" value="OQP35770.1"/>
    <property type="molecule type" value="Genomic_DNA"/>
</dbReference>
<dbReference type="PANTHER" id="PTHR38108">
    <property type="entry name" value="UPF0319 PROTEIN YCCT"/>
    <property type="match status" value="1"/>
</dbReference>
<evidence type="ECO:0000256" key="2">
    <source>
        <dbReference type="ARBA" id="ARBA00022729"/>
    </source>
</evidence>
<accession>A0A1V9DPL3</accession>
<dbReference type="OrthoDB" id="6428208at2"/>
<dbReference type="Proteomes" id="UP000192769">
    <property type="component" value="Unassembled WGS sequence"/>
</dbReference>
<name>A0A1V9DPL3_9GAMM</name>
<dbReference type="RefSeq" id="WP_081135672.1">
    <property type="nucleotide sequence ID" value="NZ_MWUE01000004.1"/>
</dbReference>
<dbReference type="InterPro" id="IPR018635">
    <property type="entry name" value="UPF0319"/>
</dbReference>
<evidence type="ECO:0000313" key="3">
    <source>
        <dbReference type="EMBL" id="OQP35770.1"/>
    </source>
</evidence>
<sequence length="212" mass="24110">MKLSLVVTGLIVLLVSATCQAITLKLDPQIDLLVLDGRKISGSLLKGADSLELERGQHQFLFRVEQLRDAHKDASLRYQSVPMIVTFNAQVKTIAIRLPALENRRERHHFDRTLNFQLVDERGVEIDCKRDRLPLSTESDMEKAMILYNRNGQAASVPHFATVSDAAAISPAEAEFVWVEETQSPSLKRWFHRFDQATRQQFLSLVKLLRTS</sequence>
<keyword evidence="2" id="KW-0732">Signal</keyword>
<comment type="similarity">
    <text evidence="1">Belongs to the UPF0319 family.</text>
</comment>
<dbReference type="AlphaFoldDB" id="A0A1V9DPL3"/>
<dbReference type="Pfam" id="PF09829">
    <property type="entry name" value="DUF2057"/>
    <property type="match status" value="1"/>
</dbReference>
<keyword evidence="4" id="KW-1185">Reference proteome</keyword>
<proteinExistence type="inferred from homology"/>
<evidence type="ECO:0000256" key="1">
    <source>
        <dbReference type="ARBA" id="ARBA00008490"/>
    </source>
</evidence>
<dbReference type="PANTHER" id="PTHR38108:SF1">
    <property type="entry name" value="UPF0319 PROTEIN YCCT"/>
    <property type="match status" value="1"/>
</dbReference>
<comment type="caution">
    <text evidence="3">The sequence shown here is derived from an EMBL/GenBank/DDBJ whole genome shotgun (WGS) entry which is preliminary data.</text>
</comment>